<dbReference type="SUPFAM" id="SSF56112">
    <property type="entry name" value="Protein kinase-like (PK-like)"/>
    <property type="match status" value="1"/>
</dbReference>
<evidence type="ECO:0000313" key="3">
    <source>
        <dbReference type="Proteomes" id="UP000309340"/>
    </source>
</evidence>
<dbReference type="AlphaFoldDB" id="A0A4U0WWL2"/>
<organism evidence="2 3">
    <name type="scientific">Friedmanniomyces simplex</name>
    <dbReference type="NCBI Taxonomy" id="329884"/>
    <lineage>
        <taxon>Eukaryota</taxon>
        <taxon>Fungi</taxon>
        <taxon>Dikarya</taxon>
        <taxon>Ascomycota</taxon>
        <taxon>Pezizomycotina</taxon>
        <taxon>Dothideomycetes</taxon>
        <taxon>Dothideomycetidae</taxon>
        <taxon>Mycosphaerellales</taxon>
        <taxon>Teratosphaeriaceae</taxon>
        <taxon>Friedmanniomyces</taxon>
    </lineage>
</organism>
<dbReference type="EMBL" id="NAJQ01000552">
    <property type="protein sequence ID" value="TKA67741.1"/>
    <property type="molecule type" value="Genomic_DNA"/>
</dbReference>
<dbReference type="InterPro" id="IPR051678">
    <property type="entry name" value="AGP_Transferase"/>
</dbReference>
<dbReference type="InterPro" id="IPR002575">
    <property type="entry name" value="Aminoglycoside_PTrfase"/>
</dbReference>
<dbReference type="InterPro" id="IPR011009">
    <property type="entry name" value="Kinase-like_dom_sf"/>
</dbReference>
<gene>
    <name evidence="2" type="ORF">B0A55_07787</name>
</gene>
<keyword evidence="3" id="KW-1185">Reference proteome</keyword>
<comment type="caution">
    <text evidence="2">The sequence shown here is derived from an EMBL/GenBank/DDBJ whole genome shotgun (WGS) entry which is preliminary data.</text>
</comment>
<dbReference type="PANTHER" id="PTHR21310">
    <property type="entry name" value="AMINOGLYCOSIDE PHOSPHOTRANSFERASE-RELATED-RELATED"/>
    <property type="match status" value="1"/>
</dbReference>
<dbReference type="Pfam" id="PF01636">
    <property type="entry name" value="APH"/>
    <property type="match status" value="1"/>
</dbReference>
<protein>
    <recommendedName>
        <fullName evidence="1">Aminoglycoside phosphotransferase domain-containing protein</fullName>
    </recommendedName>
</protein>
<proteinExistence type="predicted"/>
<accession>A0A4U0WWL2</accession>
<dbReference type="Proteomes" id="UP000309340">
    <property type="component" value="Unassembled WGS sequence"/>
</dbReference>
<reference evidence="2 3" key="1">
    <citation type="submission" date="2017-03" db="EMBL/GenBank/DDBJ databases">
        <title>Genomes of endolithic fungi from Antarctica.</title>
        <authorList>
            <person name="Coleine C."/>
            <person name="Masonjones S."/>
            <person name="Stajich J.E."/>
        </authorList>
    </citation>
    <scope>NUCLEOTIDE SEQUENCE [LARGE SCALE GENOMIC DNA]</scope>
    <source>
        <strain evidence="2 3">CCFEE 5184</strain>
    </source>
</reference>
<evidence type="ECO:0000313" key="2">
    <source>
        <dbReference type="EMBL" id="TKA67741.1"/>
    </source>
</evidence>
<evidence type="ECO:0000259" key="1">
    <source>
        <dbReference type="Pfam" id="PF01636"/>
    </source>
</evidence>
<dbReference type="OrthoDB" id="2906425at2759"/>
<dbReference type="PANTHER" id="PTHR21310:SF15">
    <property type="entry name" value="AMINOGLYCOSIDE PHOSPHOTRANSFERASE DOMAIN-CONTAINING PROTEIN"/>
    <property type="match status" value="1"/>
</dbReference>
<sequence>MDRMQSFFNALRRWLEDLLFPIRMRLGRKIMWIPERKIVQISQTTLIKGPVSQQEIEAMRFVAANAAPSASILGSKAATVCLPAIRRTYQRSDGLYVAMDFVEGDRLDLLWPKLNGDMQEALMEQIWAQVTTIRALTTPKRLHDIAVGSAITGRGVHDGILSLEPVGPFASLADFCDFLRLCPNIEYFQHLLDGGEDDGDEPVSVFSHADICGRNIIIRRSDGMPCLIDWELAGWWPPRWEYVKARFTDFPVLPGWIEMFEGVSGMKELYGK</sequence>
<feature type="domain" description="Aminoglycoside phosphotransferase" evidence="1">
    <location>
        <begin position="53"/>
        <end position="260"/>
    </location>
</feature>
<name>A0A4U0WWL2_9PEZI</name>